<keyword evidence="3" id="KW-1185">Reference proteome</keyword>
<protein>
    <recommendedName>
        <fullName evidence="1">Putative plant transposon protein domain-containing protein</fullName>
    </recommendedName>
</protein>
<reference evidence="2 3" key="1">
    <citation type="journal article" date="2018" name="Front. Plant Sci.">
        <title>Red Clover (Trifolium pratense) and Zigzag Clover (T. medium) - A Picture of Genomic Similarities and Differences.</title>
        <authorList>
            <person name="Dluhosova J."/>
            <person name="Istvanek J."/>
            <person name="Nedelnik J."/>
            <person name="Repkova J."/>
        </authorList>
    </citation>
    <scope>NUCLEOTIDE SEQUENCE [LARGE SCALE GENOMIC DNA]</scope>
    <source>
        <strain evidence="3">cv. 10/8</strain>
        <tissue evidence="2">Leaf</tissue>
    </source>
</reference>
<dbReference type="InterPro" id="IPR046796">
    <property type="entry name" value="Transposase_32_dom"/>
</dbReference>
<proteinExistence type="predicted"/>
<evidence type="ECO:0000259" key="1">
    <source>
        <dbReference type="Pfam" id="PF20167"/>
    </source>
</evidence>
<dbReference type="Pfam" id="PF20167">
    <property type="entry name" value="Transposase_32"/>
    <property type="match status" value="1"/>
</dbReference>
<feature type="domain" description="Putative plant transposon protein" evidence="1">
    <location>
        <begin position="22"/>
        <end position="113"/>
    </location>
</feature>
<accession>A0A392S0L3</accession>
<evidence type="ECO:0000313" key="3">
    <source>
        <dbReference type="Proteomes" id="UP000265520"/>
    </source>
</evidence>
<organism evidence="2 3">
    <name type="scientific">Trifolium medium</name>
    <dbReference type="NCBI Taxonomy" id="97028"/>
    <lineage>
        <taxon>Eukaryota</taxon>
        <taxon>Viridiplantae</taxon>
        <taxon>Streptophyta</taxon>
        <taxon>Embryophyta</taxon>
        <taxon>Tracheophyta</taxon>
        <taxon>Spermatophyta</taxon>
        <taxon>Magnoliopsida</taxon>
        <taxon>eudicotyledons</taxon>
        <taxon>Gunneridae</taxon>
        <taxon>Pentapetalae</taxon>
        <taxon>rosids</taxon>
        <taxon>fabids</taxon>
        <taxon>Fabales</taxon>
        <taxon>Fabaceae</taxon>
        <taxon>Papilionoideae</taxon>
        <taxon>50 kb inversion clade</taxon>
        <taxon>NPAAA clade</taxon>
        <taxon>Hologalegina</taxon>
        <taxon>IRL clade</taxon>
        <taxon>Trifolieae</taxon>
        <taxon>Trifolium</taxon>
    </lineage>
</organism>
<sequence length="116" mass="13460">ERSIDFPNIITYPRMRQITEAYGWMNFNMIGDCNISWVKEFYANSFGRADDDYTSFVRGVEISYAPSVIDGIFGFKPEEHCMVAQRRADGQTEEEFAEILHELALPVKDWRYNSSG</sequence>
<name>A0A392S0L3_9FABA</name>
<dbReference type="AlphaFoldDB" id="A0A392S0L3"/>
<dbReference type="Proteomes" id="UP000265520">
    <property type="component" value="Unassembled WGS sequence"/>
</dbReference>
<feature type="non-terminal residue" evidence="2">
    <location>
        <position position="116"/>
    </location>
</feature>
<dbReference type="EMBL" id="LXQA010298144">
    <property type="protein sequence ID" value="MCI41937.1"/>
    <property type="molecule type" value="Genomic_DNA"/>
</dbReference>
<evidence type="ECO:0000313" key="2">
    <source>
        <dbReference type="EMBL" id="MCI41937.1"/>
    </source>
</evidence>
<feature type="non-terminal residue" evidence="2">
    <location>
        <position position="1"/>
    </location>
</feature>
<comment type="caution">
    <text evidence="2">The sequence shown here is derived from an EMBL/GenBank/DDBJ whole genome shotgun (WGS) entry which is preliminary data.</text>
</comment>